<dbReference type="OrthoDB" id="4263757at2759"/>
<proteinExistence type="predicted"/>
<keyword evidence="1" id="KW-0472">Membrane</keyword>
<protein>
    <submittedName>
        <fullName evidence="2">Uncharacterized protein</fullName>
    </submittedName>
</protein>
<keyword evidence="1" id="KW-0812">Transmembrane</keyword>
<keyword evidence="3" id="KW-1185">Reference proteome</keyword>
<feature type="transmembrane region" description="Helical" evidence="1">
    <location>
        <begin position="6"/>
        <end position="23"/>
    </location>
</feature>
<dbReference type="EMBL" id="HG792020">
    <property type="protein sequence ID" value="CDM37338.1"/>
    <property type="molecule type" value="Genomic_DNA"/>
</dbReference>
<sequence length="65" mass="7186">MLDIVWKDMAPTVAVVGISLIGLRRYSKFTEAQRVVFQIGLVCSILGLSLFVVTQLLGLVSYKDI</sequence>
<name>W6QKK5_PENRF</name>
<evidence type="ECO:0000313" key="3">
    <source>
        <dbReference type="Proteomes" id="UP000030686"/>
    </source>
</evidence>
<organism evidence="2 3">
    <name type="scientific">Penicillium roqueforti (strain FM164)</name>
    <dbReference type="NCBI Taxonomy" id="1365484"/>
    <lineage>
        <taxon>Eukaryota</taxon>
        <taxon>Fungi</taxon>
        <taxon>Dikarya</taxon>
        <taxon>Ascomycota</taxon>
        <taxon>Pezizomycotina</taxon>
        <taxon>Eurotiomycetes</taxon>
        <taxon>Eurotiomycetidae</taxon>
        <taxon>Eurotiales</taxon>
        <taxon>Aspergillaceae</taxon>
        <taxon>Penicillium</taxon>
    </lineage>
</organism>
<evidence type="ECO:0000256" key="1">
    <source>
        <dbReference type="SAM" id="Phobius"/>
    </source>
</evidence>
<feature type="transmembrane region" description="Helical" evidence="1">
    <location>
        <begin position="35"/>
        <end position="62"/>
    </location>
</feature>
<gene>
    <name evidence="2" type="ORF">PROQFM164_S06g000299</name>
</gene>
<keyword evidence="1" id="KW-1133">Transmembrane helix</keyword>
<dbReference type="Proteomes" id="UP000030686">
    <property type="component" value="Unassembled WGS sequence"/>
</dbReference>
<reference evidence="2" key="1">
    <citation type="journal article" date="2014" name="Nat. Commun.">
        <title>Multiple recent horizontal transfers of a large genomic region in cheese making fungi.</title>
        <authorList>
            <person name="Cheeseman K."/>
            <person name="Ropars J."/>
            <person name="Renault P."/>
            <person name="Dupont J."/>
            <person name="Gouzy J."/>
            <person name="Branca A."/>
            <person name="Abraham A.L."/>
            <person name="Ceppi M."/>
            <person name="Conseiller E."/>
            <person name="Debuchy R."/>
            <person name="Malagnac F."/>
            <person name="Goarin A."/>
            <person name="Silar P."/>
            <person name="Lacoste S."/>
            <person name="Sallet E."/>
            <person name="Bensimon A."/>
            <person name="Giraud T."/>
            <person name="Brygoo Y."/>
        </authorList>
    </citation>
    <scope>NUCLEOTIDE SEQUENCE [LARGE SCALE GENOMIC DNA]</scope>
    <source>
        <strain evidence="2">FM164</strain>
    </source>
</reference>
<evidence type="ECO:0000313" key="2">
    <source>
        <dbReference type="EMBL" id="CDM37338.1"/>
    </source>
</evidence>
<accession>W6QKK5</accession>
<dbReference type="AlphaFoldDB" id="W6QKK5"/>